<feature type="compositionally biased region" description="Polar residues" evidence="1">
    <location>
        <begin position="483"/>
        <end position="508"/>
    </location>
</feature>
<keyword evidence="5" id="KW-1185">Reference proteome</keyword>
<evidence type="ECO:0000259" key="2">
    <source>
        <dbReference type="PROSITE" id="PS50033"/>
    </source>
</evidence>
<dbReference type="PROSITE" id="PS50033">
    <property type="entry name" value="UBX"/>
    <property type="match status" value="1"/>
</dbReference>
<dbReference type="GO" id="GO:0005634">
    <property type="term" value="C:nucleus"/>
    <property type="evidence" value="ECO:0007669"/>
    <property type="project" value="TreeGrafter"/>
</dbReference>
<dbReference type="SMR" id="A0A7M7H6K3"/>
<gene>
    <name evidence="4" type="primary">100113923</name>
</gene>
<dbReference type="GO" id="GO:0012506">
    <property type="term" value="C:vesicle membrane"/>
    <property type="evidence" value="ECO:0007669"/>
    <property type="project" value="TreeGrafter"/>
</dbReference>
<dbReference type="Pfam" id="PF11470">
    <property type="entry name" value="TUG-UBL1"/>
    <property type="match status" value="1"/>
</dbReference>
<dbReference type="FunCoup" id="A0A7M7H6K3">
    <property type="interactions" value="931"/>
</dbReference>
<dbReference type="KEGG" id="nvi:100113923"/>
<dbReference type="EnsemblMetazoa" id="XM_008210690">
    <property type="protein sequence ID" value="XP_008208912"/>
    <property type="gene ID" value="LOC100113923"/>
</dbReference>
<accession>A0A7M7H6K3</accession>
<dbReference type="PANTHER" id="PTHR46467">
    <property type="entry name" value="TETHER CONTAINING UBX DOMAIN FOR GLUT4"/>
    <property type="match status" value="1"/>
</dbReference>
<evidence type="ECO:0008006" key="6">
    <source>
        <dbReference type="Google" id="ProtNLM"/>
    </source>
</evidence>
<dbReference type="GO" id="GO:0005737">
    <property type="term" value="C:cytoplasm"/>
    <property type="evidence" value="ECO:0007669"/>
    <property type="project" value="TreeGrafter"/>
</dbReference>
<dbReference type="PANTHER" id="PTHR46467:SF1">
    <property type="entry name" value="TETHER CONTAINING UBX DOMAIN FOR GLUT4"/>
    <property type="match status" value="1"/>
</dbReference>
<dbReference type="PROSITE" id="PS50898">
    <property type="entry name" value="RBD"/>
    <property type="match status" value="1"/>
</dbReference>
<evidence type="ECO:0000256" key="1">
    <source>
        <dbReference type="SAM" id="MobiDB-lite"/>
    </source>
</evidence>
<dbReference type="GO" id="GO:0006886">
    <property type="term" value="P:intracellular protein transport"/>
    <property type="evidence" value="ECO:0007669"/>
    <property type="project" value="TreeGrafter"/>
</dbReference>
<proteinExistence type="predicted"/>
<feature type="domain" description="RBD" evidence="3">
    <location>
        <begin position="5"/>
        <end position="74"/>
    </location>
</feature>
<dbReference type="SUPFAM" id="SSF54236">
    <property type="entry name" value="Ubiquitin-like"/>
    <property type="match status" value="3"/>
</dbReference>
<feature type="region of interest" description="Disordered" evidence="1">
    <location>
        <begin position="478"/>
        <end position="528"/>
    </location>
</feature>
<dbReference type="Proteomes" id="UP000002358">
    <property type="component" value="Unassembled WGS sequence"/>
</dbReference>
<name>A0A7M7H6K3_NASVI</name>
<dbReference type="InterPro" id="IPR003116">
    <property type="entry name" value="RBD_dom"/>
</dbReference>
<reference evidence="4" key="1">
    <citation type="submission" date="2021-01" db="UniProtKB">
        <authorList>
            <consortium name="EnsemblMetazoa"/>
        </authorList>
    </citation>
    <scope>IDENTIFICATION</scope>
</reference>
<dbReference type="OrthoDB" id="440781at2759"/>
<dbReference type="InterPro" id="IPR029071">
    <property type="entry name" value="Ubiquitin-like_domsf"/>
</dbReference>
<feature type="region of interest" description="Disordered" evidence="1">
    <location>
        <begin position="172"/>
        <end position="198"/>
    </location>
</feature>
<dbReference type="EnsemblMetazoa" id="XM_001599122">
    <property type="protein sequence ID" value="XP_001599172"/>
    <property type="gene ID" value="LOC100113923"/>
</dbReference>
<dbReference type="OMA" id="APKYDWG"/>
<dbReference type="CDD" id="cd16105">
    <property type="entry name" value="Ubl_ASPSCR1_like"/>
    <property type="match status" value="1"/>
</dbReference>
<dbReference type="InterPro" id="IPR001012">
    <property type="entry name" value="UBX_dom"/>
</dbReference>
<evidence type="ECO:0000259" key="3">
    <source>
        <dbReference type="PROSITE" id="PS50898"/>
    </source>
</evidence>
<dbReference type="GO" id="GO:0007165">
    <property type="term" value="P:signal transduction"/>
    <property type="evidence" value="ECO:0007669"/>
    <property type="project" value="InterPro"/>
</dbReference>
<sequence>MATTRSVSVLTPNGRRSIVKVSPNTTIIQVLEEVCQEYKFKPDHYDLRHYNRILDINLVFRYANIPNNASLEMIRCKIPRKLSNVTICIQLESGDRLTGVFPPTENIENIFKQLTVEYNVESAVVVYTQREIYGKYFATVTLKSLGLVGGKALFRLLHRDPEKLKEQAHVYVPSKPNVSKTEENEEEKPKSKPASIINSNKNKIIDPVSIIKAEKQSAHSPKDTIIENKIKSKFEENKTDENKVCASTSIGNQVKMEEETPIEVDGNPGIEVKKEEEPQIENEPQVHILGERSALLFNQSCTRSVHPADIPDEFFELTVDDAKTLFRDARKMVSTHNDSPLLTSALRELEKDKQKLNRLHKYPKTIIRIQFPNALVLQGLFNPVETVQTVKDFVKSYLEYPETDFSLYTAPPKCDLNAEDHLIDLDLVPSAIVYYAGTSDLKPDIKYKLTDPTAVNELTVKTRSNMIRKDTESMIADEPEVSAHSSTSATVLRAVDSTSNGSIEQQPGPSRPQPEKSQAPKWFKLSSK</sequence>
<evidence type="ECO:0000313" key="4">
    <source>
        <dbReference type="EnsemblMetazoa" id="XP_008208912"/>
    </source>
</evidence>
<evidence type="ECO:0000313" key="5">
    <source>
        <dbReference type="Proteomes" id="UP000002358"/>
    </source>
</evidence>
<feature type="domain" description="UBX" evidence="2">
    <location>
        <begin position="360"/>
        <end position="435"/>
    </location>
</feature>
<dbReference type="AlphaFoldDB" id="A0A7M7H6K3"/>
<dbReference type="InParanoid" id="A0A7M7H6K3"/>
<protein>
    <recommendedName>
        <fullName evidence="6">Tether containing UBX domain for GLUT4</fullName>
    </recommendedName>
</protein>
<dbReference type="Pfam" id="PF00789">
    <property type="entry name" value="UBX"/>
    <property type="match status" value="1"/>
</dbReference>
<organism evidence="4 5">
    <name type="scientific">Nasonia vitripennis</name>
    <name type="common">Parasitic wasp</name>
    <dbReference type="NCBI Taxonomy" id="7425"/>
    <lineage>
        <taxon>Eukaryota</taxon>
        <taxon>Metazoa</taxon>
        <taxon>Ecdysozoa</taxon>
        <taxon>Arthropoda</taxon>
        <taxon>Hexapoda</taxon>
        <taxon>Insecta</taxon>
        <taxon>Pterygota</taxon>
        <taxon>Neoptera</taxon>
        <taxon>Endopterygota</taxon>
        <taxon>Hymenoptera</taxon>
        <taxon>Apocrita</taxon>
        <taxon>Proctotrupomorpha</taxon>
        <taxon>Chalcidoidea</taxon>
        <taxon>Pteromalidae</taxon>
        <taxon>Pteromalinae</taxon>
        <taxon>Nasonia</taxon>
    </lineage>
</organism>
<dbReference type="GO" id="GO:0042593">
    <property type="term" value="P:glucose homeostasis"/>
    <property type="evidence" value="ECO:0007669"/>
    <property type="project" value="TreeGrafter"/>
</dbReference>
<dbReference type="CDD" id="cd16118">
    <property type="entry name" value="UBX2_UBXN9"/>
    <property type="match status" value="1"/>
</dbReference>
<dbReference type="Gene3D" id="3.10.20.90">
    <property type="entry name" value="Phosphatidylinositol 3-kinase Catalytic Subunit, Chain A, domain 1"/>
    <property type="match status" value="2"/>
</dbReference>
<dbReference type="InterPro" id="IPR021569">
    <property type="entry name" value="TUG-UBL1"/>
</dbReference>